<dbReference type="PANTHER" id="PTHR10634:SF67">
    <property type="entry name" value="AN1-TYPE ZINC FINGER PROTEIN 3"/>
    <property type="match status" value="1"/>
</dbReference>
<evidence type="ECO:0000256" key="5">
    <source>
        <dbReference type="PROSITE-ProRule" id="PRU00449"/>
    </source>
</evidence>
<gene>
    <name evidence="7" type="ORF">FRX31_013443</name>
</gene>
<feature type="domain" description="AN1-type" evidence="6">
    <location>
        <begin position="46"/>
        <end position="92"/>
    </location>
</feature>
<dbReference type="InterPro" id="IPR050652">
    <property type="entry name" value="AN1_A20_ZnFinger"/>
</dbReference>
<dbReference type="EMBL" id="JABWDY010015274">
    <property type="protein sequence ID" value="KAF5196970.1"/>
    <property type="molecule type" value="Genomic_DNA"/>
</dbReference>
<evidence type="ECO:0000256" key="2">
    <source>
        <dbReference type="ARBA" id="ARBA00022723"/>
    </source>
</evidence>
<dbReference type="Pfam" id="PF01428">
    <property type="entry name" value="zf-AN1"/>
    <property type="match status" value="1"/>
</dbReference>
<reference evidence="7 8" key="1">
    <citation type="submission" date="2020-06" db="EMBL/GenBank/DDBJ databases">
        <title>Transcriptomic and genomic resources for Thalictrum thalictroides and T. hernandezii: Facilitating candidate gene discovery in an emerging model plant lineage.</title>
        <authorList>
            <person name="Arias T."/>
            <person name="Riano-Pachon D.M."/>
            <person name="Di Stilio V.S."/>
        </authorList>
    </citation>
    <scope>NUCLEOTIDE SEQUENCE [LARGE SCALE GENOMIC DNA]</scope>
    <source>
        <strain evidence="8">cv. WT478/WT964</strain>
        <tissue evidence="7">Leaves</tissue>
    </source>
</reference>
<protein>
    <submittedName>
        <fullName evidence="7">Zinc finger a20 and an1 domain-containing stress-associated protein</fullName>
    </submittedName>
</protein>
<evidence type="ECO:0000259" key="6">
    <source>
        <dbReference type="PROSITE" id="PS51039"/>
    </source>
</evidence>
<evidence type="ECO:0000313" key="8">
    <source>
        <dbReference type="Proteomes" id="UP000554482"/>
    </source>
</evidence>
<comment type="caution">
    <text evidence="7">The sequence shown here is derived from an EMBL/GenBank/DDBJ whole genome shotgun (WGS) entry which is preliminary data.</text>
</comment>
<keyword evidence="3 5" id="KW-0863">Zinc-finger</keyword>
<dbReference type="FunFam" id="4.10.1110.10:FF:000001">
    <property type="entry name" value="Zinc finger AN1-type containing 6"/>
    <property type="match status" value="1"/>
</dbReference>
<proteinExistence type="predicted"/>
<evidence type="ECO:0000256" key="4">
    <source>
        <dbReference type="ARBA" id="ARBA00022833"/>
    </source>
</evidence>
<dbReference type="InterPro" id="IPR000058">
    <property type="entry name" value="Znf_AN1"/>
</dbReference>
<dbReference type="OrthoDB" id="428577at2759"/>
<comment type="function">
    <text evidence="1">May be involved in environmental stress response.</text>
</comment>
<dbReference type="InterPro" id="IPR035896">
    <property type="entry name" value="AN1-like_Znf"/>
</dbReference>
<organism evidence="7 8">
    <name type="scientific">Thalictrum thalictroides</name>
    <name type="common">Rue-anemone</name>
    <name type="synonym">Anemone thalictroides</name>
    <dbReference type="NCBI Taxonomy" id="46969"/>
    <lineage>
        <taxon>Eukaryota</taxon>
        <taxon>Viridiplantae</taxon>
        <taxon>Streptophyta</taxon>
        <taxon>Embryophyta</taxon>
        <taxon>Tracheophyta</taxon>
        <taxon>Spermatophyta</taxon>
        <taxon>Magnoliopsida</taxon>
        <taxon>Ranunculales</taxon>
        <taxon>Ranunculaceae</taxon>
        <taxon>Thalictroideae</taxon>
        <taxon>Thalictrum</taxon>
    </lineage>
</organism>
<keyword evidence="4" id="KW-0862">Zinc</keyword>
<dbReference type="Proteomes" id="UP000554482">
    <property type="component" value="Unassembled WGS sequence"/>
</dbReference>
<evidence type="ECO:0000256" key="1">
    <source>
        <dbReference type="ARBA" id="ARBA00003732"/>
    </source>
</evidence>
<dbReference type="SUPFAM" id="SSF118310">
    <property type="entry name" value="AN1-like Zinc finger"/>
    <property type="match status" value="1"/>
</dbReference>
<sequence>MCSKCFKQFQKESSAEVELKIPAKPQVPITLSSSVLISDVATSSGVKKNNRCLSCNKRVGLIGYQCQCGSTFCSLHRYPEKHECSFDFKTVGRAAIEKANPIMKADKLERI</sequence>
<dbReference type="SMART" id="SM00154">
    <property type="entry name" value="ZnF_AN1"/>
    <property type="match status" value="1"/>
</dbReference>
<keyword evidence="2" id="KW-0479">Metal-binding</keyword>
<dbReference type="GO" id="GO:0008270">
    <property type="term" value="F:zinc ion binding"/>
    <property type="evidence" value="ECO:0007669"/>
    <property type="project" value="UniProtKB-KW"/>
</dbReference>
<dbReference type="Gene3D" id="4.10.1110.10">
    <property type="entry name" value="AN1-like Zinc finger"/>
    <property type="match status" value="1"/>
</dbReference>
<keyword evidence="8" id="KW-1185">Reference proteome</keyword>
<evidence type="ECO:0000256" key="3">
    <source>
        <dbReference type="ARBA" id="ARBA00022771"/>
    </source>
</evidence>
<dbReference type="PANTHER" id="PTHR10634">
    <property type="entry name" value="AN1-TYPE ZINC FINGER PROTEIN"/>
    <property type="match status" value="1"/>
</dbReference>
<accession>A0A7J6WK53</accession>
<dbReference type="AlphaFoldDB" id="A0A7J6WK53"/>
<name>A0A7J6WK53_THATH</name>
<evidence type="ECO:0000313" key="7">
    <source>
        <dbReference type="EMBL" id="KAF5196970.1"/>
    </source>
</evidence>
<dbReference type="PROSITE" id="PS51039">
    <property type="entry name" value="ZF_AN1"/>
    <property type="match status" value="1"/>
</dbReference>